<dbReference type="AlphaFoldDB" id="A0A1Y6ISN0"/>
<name>A0A1Y6ISN0_9VIBR</name>
<evidence type="ECO:0000256" key="4">
    <source>
        <dbReference type="ARBA" id="ARBA00022723"/>
    </source>
</evidence>
<dbReference type="RefSeq" id="WP_087480700.1">
    <property type="nucleotide sequence ID" value="NZ_AP024883.1"/>
</dbReference>
<keyword evidence="3" id="KW-0964">Secreted</keyword>
<dbReference type="InterPro" id="IPR011050">
    <property type="entry name" value="Pectin_lyase_fold/virulence"/>
</dbReference>
<dbReference type="SMART" id="SM00710">
    <property type="entry name" value="PbH1"/>
    <property type="match status" value="5"/>
</dbReference>
<keyword evidence="14" id="KW-1185">Reference proteome</keyword>
<evidence type="ECO:0000256" key="6">
    <source>
        <dbReference type="ARBA" id="ARBA00022837"/>
    </source>
</evidence>
<evidence type="ECO:0000256" key="2">
    <source>
        <dbReference type="ARBA" id="ARBA00004613"/>
    </source>
</evidence>
<dbReference type="PANTHER" id="PTHR40088">
    <property type="entry name" value="PECTATE LYASE (EUROFUNG)"/>
    <property type="match status" value="1"/>
</dbReference>
<dbReference type="Pfam" id="PF22842">
    <property type="entry name" value="Pel9A-like_beta_helix"/>
    <property type="match status" value="1"/>
</dbReference>
<reference evidence="12 13" key="1">
    <citation type="submission" date="2017-05" db="EMBL/GenBank/DDBJ databases">
        <authorList>
            <person name="Song R."/>
            <person name="Chenine A.L."/>
            <person name="Ruprecht R.M."/>
        </authorList>
    </citation>
    <scope>NUCLEOTIDE SEQUENCE [LARGE SCALE GENOMIC DNA]</scope>
    <source>
        <strain evidence="12 13">CECT 7927</strain>
    </source>
</reference>
<dbReference type="Pfam" id="PF03422">
    <property type="entry name" value="CBM_6"/>
    <property type="match status" value="1"/>
</dbReference>
<dbReference type="InterPro" id="IPR008979">
    <property type="entry name" value="Galactose-bd-like_sf"/>
</dbReference>
<dbReference type="GO" id="GO:0046872">
    <property type="term" value="F:metal ion binding"/>
    <property type="evidence" value="ECO:0007669"/>
    <property type="project" value="UniProtKB-KW"/>
</dbReference>
<dbReference type="SUPFAM" id="SSF51126">
    <property type="entry name" value="Pectin lyase-like"/>
    <property type="match status" value="1"/>
</dbReference>
<comment type="cofactor">
    <cofactor evidence="1">
        <name>Ca(2+)</name>
        <dbReference type="ChEBI" id="CHEBI:29108"/>
    </cofactor>
</comment>
<evidence type="ECO:0000256" key="8">
    <source>
        <dbReference type="ARBA" id="ARBA00038263"/>
    </source>
</evidence>
<dbReference type="EMBL" id="FXXI01000002">
    <property type="protein sequence ID" value="SMS00679.1"/>
    <property type="molecule type" value="Genomic_DNA"/>
</dbReference>
<dbReference type="Gene3D" id="2.60.120.260">
    <property type="entry name" value="Galactose-binding domain-like"/>
    <property type="match status" value="1"/>
</dbReference>
<dbReference type="InterPro" id="IPR006626">
    <property type="entry name" value="PbH1"/>
</dbReference>
<evidence type="ECO:0000256" key="9">
    <source>
        <dbReference type="SAM" id="SignalP"/>
    </source>
</evidence>
<evidence type="ECO:0000256" key="1">
    <source>
        <dbReference type="ARBA" id="ARBA00001913"/>
    </source>
</evidence>
<evidence type="ECO:0000259" key="10">
    <source>
        <dbReference type="PROSITE" id="PS51175"/>
    </source>
</evidence>
<keyword evidence="7 12" id="KW-0456">Lyase</keyword>
<comment type="similarity">
    <text evidence="8">Belongs to the polysaccharide lyase 9 family.</text>
</comment>
<protein>
    <submittedName>
        <fullName evidence="12">Pectate lyase L</fullName>
        <ecNumber evidence="12">4.2.2.2</ecNumber>
    </submittedName>
    <submittedName>
        <fullName evidence="11">Right-handed parallel beta-helix repeat-containing protein</fullName>
    </submittedName>
</protein>
<dbReference type="InterPro" id="IPR005084">
    <property type="entry name" value="CBM6"/>
</dbReference>
<accession>A0A1Y6ISN0</accession>
<dbReference type="CDD" id="cd04082">
    <property type="entry name" value="CBM35_pectate_lyase-like"/>
    <property type="match status" value="1"/>
</dbReference>
<dbReference type="InterPro" id="IPR052052">
    <property type="entry name" value="Polysaccharide_Lyase_9"/>
</dbReference>
<evidence type="ECO:0000313" key="13">
    <source>
        <dbReference type="Proteomes" id="UP000196125"/>
    </source>
</evidence>
<dbReference type="EMBL" id="JAWRCO010000001">
    <property type="protein sequence ID" value="MDW6001301.1"/>
    <property type="molecule type" value="Genomic_DNA"/>
</dbReference>
<organism evidence="12 13">
    <name type="scientific">Vibrio mangrovi</name>
    <dbReference type="NCBI Taxonomy" id="474394"/>
    <lineage>
        <taxon>Bacteria</taxon>
        <taxon>Pseudomonadati</taxon>
        <taxon>Pseudomonadota</taxon>
        <taxon>Gammaproteobacteria</taxon>
        <taxon>Vibrionales</taxon>
        <taxon>Vibrionaceae</taxon>
        <taxon>Vibrio</taxon>
    </lineage>
</organism>
<keyword evidence="6" id="KW-0106">Calcium</keyword>
<dbReference type="OrthoDB" id="9762467at2"/>
<sequence>MNSFNRITSVLPTLFLLFCSTQISAQTLTIQEDQPGFCSADGDPQETSNSGYTGKGYVNVVNQSDTQVVWQVEVGSAGTYSFDFRYANGSADSRAAHVEINGSRYALPQNSTGGWNRWRTDSLQVYLPAGVVTIHLQSDSSSGLANIDSLTVSGNRVKAAACSGVTPHPLVNSALATRCEGTTSGLNASRIYYVTPNGSPNNSGSSFSSPLDYATALEKVRGGEMVLLQPGTYSVAYRAGNKNTIRLSRSGSNGAPIYVVAADCGRAVFDFSFPQGQWVQNSYGFYMTGDYWYLKGIEVTRAGYQGVYVTGSHNTFENSAFHHNRNSGLEINKGGSYTSVINSDSYRNYDPKKNGGMADGFASKQEQGPGNYFFGCRAWDNSDDGFDTYDSPETVTIEYSWAFQNGIDYWNDSNFSGNGNGFKLGGKKALENNRITHSVAFGNVNKGFDQNSNTGGITLINNFSYHNGINYGFGTSLQSGQRHYFRNNVSLDGSVDIANANARYNSWDNGPSVSTSDYLSLDTSFATVTRHADGTLPFTPLFRLNPGSQLIDAGSNEGLYYAGQAPDLGAFERE</sequence>
<dbReference type="InterPro" id="IPR012334">
    <property type="entry name" value="Pectin_lyas_fold"/>
</dbReference>
<gene>
    <name evidence="12" type="primary">pelL_4</name>
    <name evidence="11" type="ORF">SBX37_00055</name>
    <name evidence="12" type="ORF">VIM7927_01948</name>
</gene>
<evidence type="ECO:0000313" key="11">
    <source>
        <dbReference type="EMBL" id="MDW6001301.1"/>
    </source>
</evidence>
<dbReference type="GO" id="GO:0030570">
    <property type="term" value="F:pectate lyase activity"/>
    <property type="evidence" value="ECO:0007669"/>
    <property type="project" value="UniProtKB-EC"/>
</dbReference>
<dbReference type="PANTHER" id="PTHR40088:SF1">
    <property type="entry name" value="PECTATE LYASE PEL9"/>
    <property type="match status" value="1"/>
</dbReference>
<dbReference type="EC" id="4.2.2.2" evidence="12"/>
<evidence type="ECO:0000313" key="12">
    <source>
        <dbReference type="EMBL" id="SMS00679.1"/>
    </source>
</evidence>
<comment type="subcellular location">
    <subcellularLocation>
        <location evidence="2">Secreted</location>
    </subcellularLocation>
</comment>
<evidence type="ECO:0000256" key="5">
    <source>
        <dbReference type="ARBA" id="ARBA00022729"/>
    </source>
</evidence>
<dbReference type="PROSITE" id="PS51175">
    <property type="entry name" value="CBM6"/>
    <property type="match status" value="1"/>
</dbReference>
<reference evidence="11 14" key="2">
    <citation type="submission" date="2023-11" db="EMBL/GenBank/DDBJ databases">
        <title>Plant-associative lifestyle of Vibrio porteresiae and its evolutionary dynamics.</title>
        <authorList>
            <person name="Rameshkumar N."/>
            <person name="Kirti K."/>
        </authorList>
    </citation>
    <scope>NUCLEOTIDE SEQUENCE [LARGE SCALE GENOMIC DNA]</scope>
    <source>
        <strain evidence="11 14">MSSRF38</strain>
    </source>
</reference>
<proteinExistence type="inferred from homology"/>
<evidence type="ECO:0000256" key="7">
    <source>
        <dbReference type="ARBA" id="ARBA00023239"/>
    </source>
</evidence>
<dbReference type="Proteomes" id="UP000196125">
    <property type="component" value="Unassembled WGS sequence"/>
</dbReference>
<dbReference type="GO" id="GO:0005576">
    <property type="term" value="C:extracellular region"/>
    <property type="evidence" value="ECO:0007669"/>
    <property type="project" value="UniProtKB-SubCell"/>
</dbReference>
<keyword evidence="4" id="KW-0479">Metal-binding</keyword>
<dbReference type="InterPro" id="IPR053868">
    <property type="entry name" value="Pel9A-like_beta_helix"/>
</dbReference>
<evidence type="ECO:0000256" key="3">
    <source>
        <dbReference type="ARBA" id="ARBA00022525"/>
    </source>
</evidence>
<dbReference type="SUPFAM" id="SSF49785">
    <property type="entry name" value="Galactose-binding domain-like"/>
    <property type="match status" value="1"/>
</dbReference>
<feature type="chain" id="PRO_5012599511" evidence="9">
    <location>
        <begin position="26"/>
        <end position="574"/>
    </location>
</feature>
<keyword evidence="5 9" id="KW-0732">Signal</keyword>
<feature type="domain" description="CBM6" evidence="10">
    <location>
        <begin position="28"/>
        <end position="153"/>
    </location>
</feature>
<dbReference type="Gene3D" id="2.160.20.10">
    <property type="entry name" value="Single-stranded right-handed beta-helix, Pectin lyase-like"/>
    <property type="match status" value="1"/>
</dbReference>
<dbReference type="Proteomes" id="UP001283366">
    <property type="component" value="Unassembled WGS sequence"/>
</dbReference>
<evidence type="ECO:0000313" key="14">
    <source>
        <dbReference type="Proteomes" id="UP001283366"/>
    </source>
</evidence>
<feature type="signal peptide" evidence="9">
    <location>
        <begin position="1"/>
        <end position="25"/>
    </location>
</feature>
<dbReference type="GO" id="GO:0030246">
    <property type="term" value="F:carbohydrate binding"/>
    <property type="evidence" value="ECO:0007669"/>
    <property type="project" value="InterPro"/>
</dbReference>